<organism evidence="1 2">
    <name type="scientific">Bifidobacterium saguini DSM 23967</name>
    <dbReference type="NCBI Taxonomy" id="1437607"/>
    <lineage>
        <taxon>Bacteria</taxon>
        <taxon>Bacillati</taxon>
        <taxon>Actinomycetota</taxon>
        <taxon>Actinomycetes</taxon>
        <taxon>Bifidobacteriales</taxon>
        <taxon>Bifidobacteriaceae</taxon>
        <taxon>Bifidobacterium</taxon>
    </lineage>
</organism>
<accession>A0A087DAB4</accession>
<sequence length="49" mass="5664">MPGLHLYHDETPPDVEDICPIHGCGLYPLRPIPCPECEEETLEEYNIER</sequence>
<evidence type="ECO:0000313" key="2">
    <source>
        <dbReference type="Proteomes" id="UP000029066"/>
    </source>
</evidence>
<proteinExistence type="predicted"/>
<protein>
    <submittedName>
        <fullName evidence="1">Uncharacterized protein</fullName>
    </submittedName>
</protein>
<gene>
    <name evidence="1" type="ORF">BISA_0865</name>
</gene>
<dbReference type="Proteomes" id="UP000029066">
    <property type="component" value="Unassembled WGS sequence"/>
</dbReference>
<comment type="caution">
    <text evidence="1">The sequence shown here is derived from an EMBL/GenBank/DDBJ whole genome shotgun (WGS) entry which is preliminary data.</text>
</comment>
<dbReference type="EMBL" id="JGZN01000008">
    <property type="protein sequence ID" value="KFI92464.1"/>
    <property type="molecule type" value="Genomic_DNA"/>
</dbReference>
<name>A0A087DAB4_9BIFI</name>
<dbReference type="AlphaFoldDB" id="A0A087DAB4"/>
<evidence type="ECO:0000313" key="1">
    <source>
        <dbReference type="EMBL" id="KFI92464.1"/>
    </source>
</evidence>
<reference evidence="1 2" key="1">
    <citation type="submission" date="2014-03" db="EMBL/GenBank/DDBJ databases">
        <title>Genomics of Bifidobacteria.</title>
        <authorList>
            <person name="Ventura M."/>
            <person name="Milani C."/>
            <person name="Lugli G.A."/>
        </authorList>
    </citation>
    <scope>NUCLEOTIDE SEQUENCE [LARGE SCALE GENOMIC DNA]</scope>
    <source>
        <strain evidence="1 2">DSM 23967</strain>
    </source>
</reference>